<accession>A0A1R3WH02</accession>
<dbReference type="STRING" id="1317125.SAMN05444128_0452"/>
<protein>
    <submittedName>
        <fullName evidence="1">Uncharacterized protein</fullName>
    </submittedName>
</protein>
<name>A0A1R3WH02_9BACT</name>
<evidence type="ECO:0000313" key="1">
    <source>
        <dbReference type="EMBL" id="SIT77188.1"/>
    </source>
</evidence>
<reference evidence="2" key="1">
    <citation type="submission" date="2017-01" db="EMBL/GenBank/DDBJ databases">
        <authorList>
            <person name="Varghese N."/>
            <person name="Submissions S."/>
        </authorList>
    </citation>
    <scope>NUCLEOTIDE SEQUENCE [LARGE SCALE GENOMIC DNA]</scope>
    <source>
        <strain evidence="2">LP100</strain>
    </source>
</reference>
<gene>
    <name evidence="1" type="ORF">SAMN05444128_0452</name>
</gene>
<evidence type="ECO:0000313" key="2">
    <source>
        <dbReference type="Proteomes" id="UP000187181"/>
    </source>
</evidence>
<sequence>MRNLDILPVGKSVQDDMRLRRDKLLAYTGIAVDILDLKEDILRVRVEQANLKNNWLLSQSELIRRARVLFEPLGNRYRIHYVTLSFKPDFDAIDLQWIAERKEVYKLSRNDLSKQLGIDADEIGGILMGSTPLSQQQQAAFYYYFMTYELNRNIREAEVLEN</sequence>
<dbReference type="EMBL" id="FTPP01000001">
    <property type="protein sequence ID" value="SIT77188.1"/>
    <property type="molecule type" value="Genomic_DNA"/>
</dbReference>
<dbReference type="AlphaFoldDB" id="A0A1R3WH02"/>
<proteinExistence type="predicted"/>
<dbReference type="Proteomes" id="UP000187181">
    <property type="component" value="Unassembled WGS sequence"/>
</dbReference>
<organism evidence="1 2">
    <name type="scientific">Pontibacter indicus</name>
    <dbReference type="NCBI Taxonomy" id="1317125"/>
    <lineage>
        <taxon>Bacteria</taxon>
        <taxon>Pseudomonadati</taxon>
        <taxon>Bacteroidota</taxon>
        <taxon>Cytophagia</taxon>
        <taxon>Cytophagales</taxon>
        <taxon>Hymenobacteraceae</taxon>
        <taxon>Pontibacter</taxon>
    </lineage>
</organism>
<keyword evidence="2" id="KW-1185">Reference proteome</keyword>